<protein>
    <submittedName>
        <fullName evidence="1">Uncharacterized protein</fullName>
    </submittedName>
</protein>
<reference evidence="1" key="1">
    <citation type="submission" date="2021-04" db="EMBL/GenBank/DDBJ databases">
        <title>Draft genome of Fusarium avenaceum strain F156N33, isolated from an atmospheric sample in Virginia.</title>
        <authorList>
            <person name="Yang S."/>
            <person name="Vinatzer B.A."/>
            <person name="Coleman J."/>
        </authorList>
    </citation>
    <scope>NUCLEOTIDE SEQUENCE</scope>
    <source>
        <strain evidence="1">F156N33</strain>
    </source>
</reference>
<dbReference type="EMBL" id="JAGPUO010000011">
    <property type="protein sequence ID" value="KAG5659486.1"/>
    <property type="molecule type" value="Genomic_DNA"/>
</dbReference>
<evidence type="ECO:0000313" key="1">
    <source>
        <dbReference type="EMBL" id="KAG5659486.1"/>
    </source>
</evidence>
<proteinExistence type="predicted"/>
<name>A0A9P7KN98_9HYPO</name>
<accession>A0A9P7KN98</accession>
<dbReference type="AlphaFoldDB" id="A0A9P7KN98"/>
<gene>
    <name evidence="1" type="ORF">KAF25_002045</name>
</gene>
<sequence>MSTRPETPSNYRLACPLLPFPSASTSIPKACLSGEVNMSHLRVHIRAKHLCDCKQSCERATHFPPDTIDFILAVRKKDGQLDGPVWTEMHRRAYPDAVEIPAPYLPTVVQALAVARSPTQYFMQRSVLAFARQGNLGQQQAIRDLRTVLKYLPVFFDVLSRVGPFPNAQPNSSAPLRDQAVSALARPAVDNVTLRIPTVEADNSADGIYMLDEQEMDLGEHLNHFDMEWANHFGNSS</sequence>
<comment type="caution">
    <text evidence="1">The sequence shown here is derived from an EMBL/GenBank/DDBJ whole genome shotgun (WGS) entry which is preliminary data.</text>
</comment>
<organism evidence="1 2">
    <name type="scientific">Fusarium avenaceum</name>
    <dbReference type="NCBI Taxonomy" id="40199"/>
    <lineage>
        <taxon>Eukaryota</taxon>
        <taxon>Fungi</taxon>
        <taxon>Dikarya</taxon>
        <taxon>Ascomycota</taxon>
        <taxon>Pezizomycotina</taxon>
        <taxon>Sordariomycetes</taxon>
        <taxon>Hypocreomycetidae</taxon>
        <taxon>Hypocreales</taxon>
        <taxon>Nectriaceae</taxon>
        <taxon>Fusarium</taxon>
        <taxon>Fusarium tricinctum species complex</taxon>
    </lineage>
</organism>
<evidence type="ECO:0000313" key="2">
    <source>
        <dbReference type="Proteomes" id="UP000782241"/>
    </source>
</evidence>
<dbReference type="Proteomes" id="UP000782241">
    <property type="component" value="Unassembled WGS sequence"/>
</dbReference>
<keyword evidence="2" id="KW-1185">Reference proteome</keyword>